<dbReference type="EMBL" id="JBHTLT010000048">
    <property type="protein sequence ID" value="MFD1205595.1"/>
    <property type="molecule type" value="Genomic_DNA"/>
</dbReference>
<reference evidence="2" key="1">
    <citation type="journal article" date="2019" name="Int. J. Syst. Evol. Microbiol.">
        <title>The Global Catalogue of Microorganisms (GCM) 10K type strain sequencing project: providing services to taxonomists for standard genome sequencing and annotation.</title>
        <authorList>
            <consortium name="The Broad Institute Genomics Platform"/>
            <consortium name="The Broad Institute Genome Sequencing Center for Infectious Disease"/>
            <person name="Wu L."/>
            <person name="Ma J."/>
        </authorList>
    </citation>
    <scope>NUCLEOTIDE SEQUENCE [LARGE SCALE GENOMIC DNA]</scope>
    <source>
        <strain evidence="2">CCUG 53915</strain>
    </source>
</reference>
<dbReference type="RefSeq" id="WP_336823743.1">
    <property type="nucleotide sequence ID" value="NZ_JBHTLT010000048.1"/>
</dbReference>
<protein>
    <submittedName>
        <fullName evidence="1">Competence protein ComK</fullName>
    </submittedName>
</protein>
<comment type="caution">
    <text evidence="1">The sequence shown here is derived from an EMBL/GenBank/DDBJ whole genome shotgun (WGS) entry which is preliminary data.</text>
</comment>
<evidence type="ECO:0000313" key="2">
    <source>
        <dbReference type="Proteomes" id="UP001597231"/>
    </source>
</evidence>
<keyword evidence="2" id="KW-1185">Reference proteome</keyword>
<gene>
    <name evidence="1" type="ORF">ACFQ38_10835</name>
</gene>
<proteinExistence type="predicted"/>
<sequence>MKDYSLYLDHRALALQHVHTGEYLSEIVTTHGVYHSKLSPTTLLNRACLRNHSSMKGREEAVRKVFGFVQKPPFLISEDVGVFPIMSSEHPECTWIFSHFFNMEVLGKKRTKLIFIDGTEIIVPVSHDVVIKQKTKLHTLLSHSYQLKQAYFADYPHSFVMERSDTTYSTSSSKKKRKR</sequence>
<dbReference type="InterPro" id="IPR010461">
    <property type="entry name" value="ComK"/>
</dbReference>
<accession>A0ABW3TXZ2</accession>
<name>A0ABW3TXZ2_9BACL</name>
<dbReference type="Pfam" id="PF06338">
    <property type="entry name" value="ComK"/>
    <property type="match status" value="1"/>
</dbReference>
<dbReference type="Proteomes" id="UP001597231">
    <property type="component" value="Unassembled WGS sequence"/>
</dbReference>
<evidence type="ECO:0000313" key="1">
    <source>
        <dbReference type="EMBL" id="MFD1205595.1"/>
    </source>
</evidence>
<organism evidence="1 2">
    <name type="scientific">Sporosarcina contaminans</name>
    <dbReference type="NCBI Taxonomy" id="633403"/>
    <lineage>
        <taxon>Bacteria</taxon>
        <taxon>Bacillati</taxon>
        <taxon>Bacillota</taxon>
        <taxon>Bacilli</taxon>
        <taxon>Bacillales</taxon>
        <taxon>Caryophanaceae</taxon>
        <taxon>Sporosarcina</taxon>
    </lineage>
</organism>